<feature type="transmembrane region" description="Helical" evidence="1">
    <location>
        <begin position="371"/>
        <end position="389"/>
    </location>
</feature>
<dbReference type="Pfam" id="PF13687">
    <property type="entry name" value="DUF4153"/>
    <property type="match status" value="1"/>
</dbReference>
<gene>
    <name evidence="2" type="ORF">HKW67_17740</name>
</gene>
<feature type="transmembrane region" description="Helical" evidence="1">
    <location>
        <begin position="145"/>
        <end position="165"/>
    </location>
</feature>
<keyword evidence="1" id="KW-0812">Transmembrane</keyword>
<evidence type="ECO:0000313" key="2">
    <source>
        <dbReference type="EMBL" id="QJR37226.1"/>
    </source>
</evidence>
<keyword evidence="1" id="KW-1133">Transmembrane helix</keyword>
<evidence type="ECO:0000313" key="3">
    <source>
        <dbReference type="Proteomes" id="UP000500938"/>
    </source>
</evidence>
<protein>
    <submittedName>
        <fullName evidence="2">DUF4173 domain-containing protein</fullName>
    </submittedName>
</protein>
<feature type="transmembrane region" description="Helical" evidence="1">
    <location>
        <begin position="342"/>
        <end position="359"/>
    </location>
</feature>
<dbReference type="InterPro" id="IPR025291">
    <property type="entry name" value="DUF4153"/>
</dbReference>
<evidence type="ECO:0000256" key="1">
    <source>
        <dbReference type="SAM" id="Phobius"/>
    </source>
</evidence>
<dbReference type="KEGG" id="ggr:HKW67_17740"/>
<reference evidence="2 3" key="1">
    <citation type="submission" date="2020-05" db="EMBL/GenBank/DDBJ databases">
        <title>Complete genome sequence of Gemmatimonas greenlandica TET16.</title>
        <authorList>
            <person name="Zeng Y."/>
        </authorList>
    </citation>
    <scope>NUCLEOTIDE SEQUENCE [LARGE SCALE GENOMIC DNA]</scope>
    <source>
        <strain evidence="2 3">TET16</strain>
    </source>
</reference>
<organism evidence="2 3">
    <name type="scientific">Gemmatimonas groenlandica</name>
    <dbReference type="NCBI Taxonomy" id="2732249"/>
    <lineage>
        <taxon>Bacteria</taxon>
        <taxon>Pseudomonadati</taxon>
        <taxon>Gemmatimonadota</taxon>
        <taxon>Gemmatimonadia</taxon>
        <taxon>Gemmatimonadales</taxon>
        <taxon>Gemmatimonadaceae</taxon>
        <taxon>Gemmatimonas</taxon>
    </lineage>
</organism>
<dbReference type="AlphaFoldDB" id="A0A6M4IUS1"/>
<sequence length="474" mass="51324">MHRSTRLWAPAAAVAALGAWVLFDARPGLNWAIWTGAAAAGLVALHSHIRAKWSANSVLLLGIAATLIAGAAAVTASNVLHAVIVASVLVLLAMQMLLSVDPSRSRVTARFAITAPPVALFNAVPCALRCAAEATEQIRSTRARAWIRGLALTIPVSIVFALLLAEADPTLAQWRDVIDAVVSNWAFLPRIVFFAALLGLVVGAYGYALTTPANASSTEPREPVRWLGATERVMLLAAVTALLWLFLALQLGYLFGSLPRLQASTMTFAEYARRGFGELTIVASASAVLILLSEQYGQRDRNARLARGLALSLIVADVLVLGSAFHRVLLYEVAYGFTTARLYAQVYMLVVATALALLALEVVRGLDTGRLFRRAAIVAVALFVGLLYWNHESWIAHRNIERFASTGKLDVAYLTGELSADAIPAIVDALTLLPEPTRTELRNAMQQRYATHPLPATERWFEWNLSRIRAKAAF</sequence>
<feature type="transmembrane region" description="Helical" evidence="1">
    <location>
        <begin position="58"/>
        <end position="76"/>
    </location>
</feature>
<feature type="transmembrane region" description="Helical" evidence="1">
    <location>
        <begin position="305"/>
        <end position="330"/>
    </location>
</feature>
<accession>A0A6M4IUS1</accession>
<proteinExistence type="predicted"/>
<feature type="transmembrane region" description="Helical" evidence="1">
    <location>
        <begin position="82"/>
        <end position="100"/>
    </location>
</feature>
<dbReference type="Proteomes" id="UP000500938">
    <property type="component" value="Chromosome"/>
</dbReference>
<feature type="transmembrane region" description="Helical" evidence="1">
    <location>
        <begin position="185"/>
        <end position="208"/>
    </location>
</feature>
<feature type="transmembrane region" description="Helical" evidence="1">
    <location>
        <begin position="233"/>
        <end position="255"/>
    </location>
</feature>
<feature type="transmembrane region" description="Helical" evidence="1">
    <location>
        <begin position="29"/>
        <end position="46"/>
    </location>
</feature>
<keyword evidence="3" id="KW-1185">Reference proteome</keyword>
<feature type="transmembrane region" description="Helical" evidence="1">
    <location>
        <begin position="7"/>
        <end position="23"/>
    </location>
</feature>
<dbReference type="EMBL" id="CP053085">
    <property type="protein sequence ID" value="QJR37226.1"/>
    <property type="molecule type" value="Genomic_DNA"/>
</dbReference>
<name>A0A6M4IUS1_9BACT</name>
<keyword evidence="1" id="KW-0472">Membrane</keyword>
<dbReference type="RefSeq" id="WP_171226659.1">
    <property type="nucleotide sequence ID" value="NZ_CP053085.1"/>
</dbReference>
<feature type="transmembrane region" description="Helical" evidence="1">
    <location>
        <begin position="275"/>
        <end position="293"/>
    </location>
</feature>